<dbReference type="AlphaFoldDB" id="A0A0J6EUU6"/>
<organism evidence="1 2">
    <name type="scientific">Coccidioides posadasii RMSCC 3488</name>
    <dbReference type="NCBI Taxonomy" id="454284"/>
    <lineage>
        <taxon>Eukaryota</taxon>
        <taxon>Fungi</taxon>
        <taxon>Dikarya</taxon>
        <taxon>Ascomycota</taxon>
        <taxon>Pezizomycotina</taxon>
        <taxon>Eurotiomycetes</taxon>
        <taxon>Eurotiomycetidae</taxon>
        <taxon>Onygenales</taxon>
        <taxon>Onygenaceae</taxon>
        <taxon>Coccidioides</taxon>
    </lineage>
</organism>
<reference evidence="2" key="3">
    <citation type="journal article" date="2010" name="Genome Res.">
        <title>Population genomic sequencing of Coccidioides fungi reveals recent hybridization and transposon control.</title>
        <authorList>
            <person name="Neafsey D.E."/>
            <person name="Barker B.M."/>
            <person name="Sharpton T.J."/>
            <person name="Stajich J.E."/>
            <person name="Park D.J."/>
            <person name="Whiston E."/>
            <person name="Hung C.-Y."/>
            <person name="McMahan C."/>
            <person name="White J."/>
            <person name="Sykes S."/>
            <person name="Heiman D."/>
            <person name="Young S."/>
            <person name="Zeng Q."/>
            <person name="Abouelleil A."/>
            <person name="Aftuck L."/>
            <person name="Bessette D."/>
            <person name="Brown A."/>
            <person name="FitzGerald M."/>
            <person name="Lui A."/>
            <person name="Macdonald J.P."/>
            <person name="Priest M."/>
            <person name="Orbach M.J."/>
            <person name="Galgiani J.N."/>
            <person name="Kirkland T.N."/>
            <person name="Cole G.T."/>
            <person name="Birren B.W."/>
            <person name="Henn M.R."/>
            <person name="Taylor J.W."/>
            <person name="Rounsley S.D."/>
        </authorList>
    </citation>
    <scope>NUCLEOTIDE SEQUENCE [LARGE SCALE GENOMIC DNA]</scope>
    <source>
        <strain evidence="2">RMSCC 3488</strain>
    </source>
</reference>
<evidence type="ECO:0000313" key="1">
    <source>
        <dbReference type="EMBL" id="KMM64306.1"/>
    </source>
</evidence>
<proteinExistence type="predicted"/>
<evidence type="ECO:0000313" key="2">
    <source>
        <dbReference type="Proteomes" id="UP000054567"/>
    </source>
</evidence>
<reference evidence="1 2" key="1">
    <citation type="submission" date="2007-06" db="EMBL/GenBank/DDBJ databases">
        <title>The Genome Sequence of Coccidioides posadasii RMSCC_3488.</title>
        <authorList>
            <consortium name="Coccidioides Genome Resources Consortium"/>
            <consortium name="The Broad Institute Genome Sequencing Platform"/>
            <person name="Henn M.R."/>
            <person name="Sykes S."/>
            <person name="Young S."/>
            <person name="Jaffe D."/>
            <person name="Berlin A."/>
            <person name="Alvarez P."/>
            <person name="Butler J."/>
            <person name="Gnerre S."/>
            <person name="Grabherr M."/>
            <person name="Mauceli E."/>
            <person name="Brockman W."/>
            <person name="Kodira C."/>
            <person name="Alvarado L."/>
            <person name="Zeng Q."/>
            <person name="Crawford M."/>
            <person name="Antoine C."/>
            <person name="Devon K."/>
            <person name="Galgiani J."/>
            <person name="Orsborn K."/>
            <person name="Lewis M.L."/>
            <person name="Nusbaum C."/>
            <person name="Galagan J."/>
            <person name="Birren B."/>
        </authorList>
    </citation>
    <scope>NUCLEOTIDE SEQUENCE [LARGE SCALE GENOMIC DNA]</scope>
    <source>
        <strain evidence="1 2">RMSCC 3488</strain>
    </source>
</reference>
<dbReference type="EMBL" id="DS268109">
    <property type="protein sequence ID" value="KMM64306.1"/>
    <property type="molecule type" value="Genomic_DNA"/>
</dbReference>
<sequence>MECQESRVQGNSSERYSRLKGHLIRQFTRLYAMMLLMPAQNQLGIAQEARMPNLPSKCLSWYG</sequence>
<name>A0A0J6EUU6_COCPO</name>
<accession>A0A0J6EUU6</accession>
<gene>
    <name evidence="1" type="ORF">CPAG_00658</name>
</gene>
<reference evidence="2" key="2">
    <citation type="journal article" date="2009" name="Genome Res.">
        <title>Comparative genomic analyses of the human fungal pathogens Coccidioides and their relatives.</title>
        <authorList>
            <person name="Sharpton T.J."/>
            <person name="Stajich J.E."/>
            <person name="Rounsley S.D."/>
            <person name="Gardner M.J."/>
            <person name="Wortman J.R."/>
            <person name="Jordar V.S."/>
            <person name="Maiti R."/>
            <person name="Kodira C.D."/>
            <person name="Neafsey D.E."/>
            <person name="Zeng Q."/>
            <person name="Hung C.-Y."/>
            <person name="McMahan C."/>
            <person name="Muszewska A."/>
            <person name="Grynberg M."/>
            <person name="Mandel M.A."/>
            <person name="Kellner E.M."/>
            <person name="Barker B.M."/>
            <person name="Galgiani J.N."/>
            <person name="Orbach M.J."/>
            <person name="Kirkland T.N."/>
            <person name="Cole G.T."/>
            <person name="Henn M.R."/>
            <person name="Birren B.W."/>
            <person name="Taylor J.W."/>
        </authorList>
    </citation>
    <scope>NUCLEOTIDE SEQUENCE [LARGE SCALE GENOMIC DNA]</scope>
    <source>
        <strain evidence="2">RMSCC 3488</strain>
    </source>
</reference>
<protein>
    <submittedName>
        <fullName evidence="1">Uncharacterized protein</fullName>
    </submittedName>
</protein>
<dbReference type="VEuPathDB" id="FungiDB:CPAG_00658"/>
<dbReference type="Proteomes" id="UP000054567">
    <property type="component" value="Unassembled WGS sequence"/>
</dbReference>